<dbReference type="HOGENOM" id="CLU_010194_17_0_1"/>
<feature type="region of interest" description="Disordered" evidence="1">
    <location>
        <begin position="89"/>
        <end position="117"/>
    </location>
</feature>
<proteinExistence type="predicted"/>
<dbReference type="Pfam" id="PF00106">
    <property type="entry name" value="adh_short"/>
    <property type="match status" value="1"/>
</dbReference>
<evidence type="ECO:0000313" key="3">
    <source>
        <dbReference type="Proteomes" id="UP000053758"/>
    </source>
</evidence>
<evidence type="ECO:0000256" key="1">
    <source>
        <dbReference type="SAM" id="MobiDB-lite"/>
    </source>
</evidence>
<protein>
    <submittedName>
        <fullName evidence="2">Short-chain dehydrogenase</fullName>
    </submittedName>
</protein>
<reference evidence="2" key="1">
    <citation type="submission" date="2014-07" db="EMBL/GenBank/DDBJ databases">
        <title>Draft genome sequence of the yeast Pseudozyma antarctica JCM 10317 known as a producer of lipase B which used in a wide range of industrial applications.</title>
        <authorList>
            <person name="Morita T."/>
            <person name="Saika A."/>
            <person name="Koike H."/>
        </authorList>
    </citation>
    <scope>NUCLEOTIDE SEQUENCE</scope>
    <source>
        <strain evidence="2">JCM 10317</strain>
    </source>
</reference>
<dbReference type="PANTHER" id="PTHR43431:SF7">
    <property type="entry name" value="OXIDOREDUCTASE, SHORT CHAIN DEHYDROGENASE_REDUCTASE FAMILY (AFU_ORTHOLOGUE AFUA_5G14000)"/>
    <property type="match status" value="1"/>
</dbReference>
<dbReference type="InterPro" id="IPR002347">
    <property type="entry name" value="SDR_fam"/>
</dbReference>
<dbReference type="PANTHER" id="PTHR43431">
    <property type="entry name" value="OXIDOREDUCTASE, SHORT CHAIN DEHYDROGENASE/REDUCTASE FAMILY (AFU_ORTHOLOGUE AFUA_5G14000)"/>
    <property type="match status" value="1"/>
</dbReference>
<dbReference type="Gene3D" id="3.40.50.720">
    <property type="entry name" value="NAD(P)-binding Rossmann-like Domain"/>
    <property type="match status" value="1"/>
</dbReference>
<sequence length="395" mass="43008">MKLAGSTRLQAPLQALARHHIPTNRLLRATHLAGHHLLSSRLHWSRNTASRIFGEIDKAPISAPPRFAALSHHHTQTLSQENTIMTSANKVAAKQPQREDKSSPRKGRQDLLVPEFTPHAPVKRLGEDLLHGPRLEEHIVIVLGVGPGLGLSIAQTFAKRGYTTAILSRSKGRLDGWADALHDEARAFRQSHDLPLGAEGERLSAAFACDALDNASIRQTIDEICAFWPGKKVGTACYNASIRKRGPFLEQRLEQIQEGVQGSILAGFTFAQAVIAKMEAHGEGGSLLVTGATSSTRGREGFAGFAASKSGLRALCQSVAREYGPKSVHVAHVIVDGLIESDTALDFLGMPKGSRFPDGSALLPPQMAKAWLFLAQQHPSCWTFEMDLRPAREHW</sequence>
<dbReference type="Proteomes" id="UP000053758">
    <property type="component" value="Unassembled WGS sequence"/>
</dbReference>
<organism evidence="2">
    <name type="scientific">Pseudozyma antarctica</name>
    <name type="common">Yeast</name>
    <name type="synonym">Candida antarctica</name>
    <dbReference type="NCBI Taxonomy" id="84753"/>
    <lineage>
        <taxon>Eukaryota</taxon>
        <taxon>Fungi</taxon>
        <taxon>Dikarya</taxon>
        <taxon>Basidiomycota</taxon>
        <taxon>Ustilaginomycotina</taxon>
        <taxon>Ustilaginomycetes</taxon>
        <taxon>Ustilaginales</taxon>
        <taxon>Ustilaginaceae</taxon>
        <taxon>Moesziomyces</taxon>
    </lineage>
</organism>
<keyword evidence="3" id="KW-1185">Reference proteome</keyword>
<dbReference type="AlphaFoldDB" id="A0A081CN52"/>
<dbReference type="RefSeq" id="XP_014653697.1">
    <property type="nucleotide sequence ID" value="XM_014798211.1"/>
</dbReference>
<accession>A0A081CN52</accession>
<dbReference type="EMBL" id="DF830106">
    <property type="protein sequence ID" value="GAK68098.1"/>
    <property type="molecule type" value="Genomic_DNA"/>
</dbReference>
<dbReference type="PRINTS" id="PR00081">
    <property type="entry name" value="GDHRDH"/>
</dbReference>
<name>A0A081CN52_PSEA2</name>
<gene>
    <name evidence="2" type="ORF">PAN0_039c6331</name>
</gene>
<dbReference type="SUPFAM" id="SSF51735">
    <property type="entry name" value="NAD(P)-binding Rossmann-fold domains"/>
    <property type="match status" value="1"/>
</dbReference>
<dbReference type="InterPro" id="IPR036291">
    <property type="entry name" value="NAD(P)-bd_dom_sf"/>
</dbReference>
<dbReference type="GeneID" id="26307144"/>
<evidence type="ECO:0000313" key="2">
    <source>
        <dbReference type="EMBL" id="GAK68098.1"/>
    </source>
</evidence>
<feature type="compositionally biased region" description="Basic and acidic residues" evidence="1">
    <location>
        <begin position="96"/>
        <end position="109"/>
    </location>
</feature>